<dbReference type="EMBL" id="AMZY02000010">
    <property type="protein sequence ID" value="EMS33105.1"/>
    <property type="molecule type" value="Genomic_DNA"/>
</dbReference>
<feature type="transmembrane region" description="Helical" evidence="1">
    <location>
        <begin position="67"/>
        <end position="90"/>
    </location>
</feature>
<keyword evidence="1" id="KW-0812">Transmembrane</keyword>
<dbReference type="Proteomes" id="UP000010953">
    <property type="component" value="Unassembled WGS sequence"/>
</dbReference>
<feature type="transmembrane region" description="Helical" evidence="1">
    <location>
        <begin position="7"/>
        <end position="26"/>
    </location>
</feature>
<keyword evidence="1" id="KW-0472">Membrane</keyword>
<comment type="caution">
    <text evidence="2">The sequence shown here is derived from an EMBL/GenBank/DDBJ whole genome shotgun (WGS) entry which is preliminary data.</text>
</comment>
<feature type="transmembrane region" description="Helical" evidence="1">
    <location>
        <begin position="32"/>
        <end position="55"/>
    </location>
</feature>
<accession>M7X6P1</accession>
<feature type="transmembrane region" description="Helical" evidence="1">
    <location>
        <begin position="102"/>
        <end position="122"/>
    </location>
</feature>
<evidence type="ECO:0000313" key="3">
    <source>
        <dbReference type="Proteomes" id="UP000010953"/>
    </source>
</evidence>
<evidence type="ECO:0000313" key="2">
    <source>
        <dbReference type="EMBL" id="EMS33105.1"/>
    </source>
</evidence>
<gene>
    <name evidence="2" type="ORF">C943_00382</name>
</gene>
<dbReference type="AlphaFoldDB" id="M7X6P1"/>
<sequence length="127" mass="14613">MKKIEILGLIVALIVLQFFVFTDFSLKNISSQHILASLIFSVFLLVIGLVTRLVFLRIERGQLSDGVKILSMFGAIVSITPLIFIYFLIIKNESQLHDFAPGPFWLLLYPLSLFLTRFFRYLDIITK</sequence>
<protein>
    <submittedName>
        <fullName evidence="2">Uncharacterized protein</fullName>
    </submittedName>
</protein>
<dbReference type="InParanoid" id="M7X6P1"/>
<proteinExistence type="predicted"/>
<organism evidence="2 3">
    <name type="scientific">Mariniradius saccharolyticus AK6</name>
    <dbReference type="NCBI Taxonomy" id="1239962"/>
    <lineage>
        <taxon>Bacteria</taxon>
        <taxon>Pseudomonadati</taxon>
        <taxon>Bacteroidota</taxon>
        <taxon>Cytophagia</taxon>
        <taxon>Cytophagales</taxon>
        <taxon>Cyclobacteriaceae</taxon>
        <taxon>Mariniradius</taxon>
    </lineage>
</organism>
<keyword evidence="3" id="KW-1185">Reference proteome</keyword>
<dbReference type="RefSeq" id="WP_008627250.1">
    <property type="nucleotide sequence ID" value="NZ_AMZY02000010.1"/>
</dbReference>
<keyword evidence="1" id="KW-1133">Transmembrane helix</keyword>
<reference evidence="2" key="1">
    <citation type="submission" date="2013-01" db="EMBL/GenBank/DDBJ databases">
        <title>Genome assembly of Mariniradius saccharolyticus AK6.</title>
        <authorList>
            <person name="Vaidya B."/>
            <person name="Khatri I."/>
            <person name="Tanuku N.R.S."/>
            <person name="Subramanian S."/>
            <person name="Pinnaka A."/>
        </authorList>
    </citation>
    <scope>NUCLEOTIDE SEQUENCE [LARGE SCALE GENOMIC DNA]</scope>
    <source>
        <strain evidence="2">AK6</strain>
    </source>
</reference>
<name>M7X6P1_9BACT</name>
<evidence type="ECO:0000256" key="1">
    <source>
        <dbReference type="SAM" id="Phobius"/>
    </source>
</evidence>